<organism evidence="3 4">
    <name type="scientific">Rhodotorula taiwanensis</name>
    <dbReference type="NCBI Taxonomy" id="741276"/>
    <lineage>
        <taxon>Eukaryota</taxon>
        <taxon>Fungi</taxon>
        <taxon>Dikarya</taxon>
        <taxon>Basidiomycota</taxon>
        <taxon>Pucciniomycotina</taxon>
        <taxon>Microbotryomycetes</taxon>
        <taxon>Sporidiobolales</taxon>
        <taxon>Sporidiobolaceae</taxon>
        <taxon>Rhodotorula</taxon>
    </lineage>
</organism>
<dbReference type="AlphaFoldDB" id="A0A2S5B7V5"/>
<feature type="compositionally biased region" description="Low complexity" evidence="1">
    <location>
        <begin position="275"/>
        <end position="285"/>
    </location>
</feature>
<feature type="region of interest" description="Disordered" evidence="1">
    <location>
        <begin position="222"/>
        <end position="319"/>
    </location>
</feature>
<keyword evidence="2" id="KW-1133">Transmembrane helix</keyword>
<evidence type="ECO:0000256" key="1">
    <source>
        <dbReference type="SAM" id="MobiDB-lite"/>
    </source>
</evidence>
<dbReference type="OrthoDB" id="2603at2759"/>
<comment type="caution">
    <text evidence="3">The sequence shown here is derived from an EMBL/GenBank/DDBJ whole genome shotgun (WGS) entry which is preliminary data.</text>
</comment>
<feature type="transmembrane region" description="Helical" evidence="2">
    <location>
        <begin position="459"/>
        <end position="481"/>
    </location>
</feature>
<feature type="transmembrane region" description="Helical" evidence="2">
    <location>
        <begin position="421"/>
        <end position="439"/>
    </location>
</feature>
<proteinExistence type="predicted"/>
<feature type="region of interest" description="Disordered" evidence="1">
    <location>
        <begin position="1"/>
        <end position="77"/>
    </location>
</feature>
<dbReference type="EMBL" id="PJQD01000046">
    <property type="protein sequence ID" value="POY72858.1"/>
    <property type="molecule type" value="Genomic_DNA"/>
</dbReference>
<sequence>MRDHEESGRPPMGRAQGPHEHALVPPHWTHQGSSSPFSPKEQYERDTSEVNQTGSRKRRRRAPLIPPTRAEYLDPENPQQRYRWTTRAHRKGVPPQLVRVRQDGEDVDSGWTGSVRREKSWWKAVRRVRWWGWDLRDISWWVAFLFTLGSVFWCIQGIQVFCFPSRTTTVFTNAETAMAFLGGTLFWIGAYLGYVEALNPAFADWDGAFGYEVGELKRTVTDEKKSEGRPVATQDDVPQEHALGKRRHHFGRHAPPPPLESSTRSRNDRIDSQTPAPISAAASRSSDSDEATLAPVAAHPKSASSKHAAPTARSNDVYQRTQHPRWKWFGLPPPGKRLELGFVANAVQLVGATSFQVSVICGLPGVLAASGSTGGVAQQGYVESTWIGAYWATQVFGSPAFIFAGWIFSLETQTKWWKPNLMSIGWWIGLWNFIGGWGFEFSGIFGIWRQTDLHDPEKFQYWGTAFSTFWGSWAFLIGSYIQMLETLNKWQ</sequence>
<keyword evidence="4" id="KW-1185">Reference proteome</keyword>
<keyword evidence="2" id="KW-0812">Transmembrane</keyword>
<reference evidence="3 4" key="1">
    <citation type="journal article" date="2018" name="Front. Microbiol.">
        <title>Prospects for Fungal Bioremediation of Acidic Radioactive Waste Sites: Characterization and Genome Sequence of Rhodotorula taiwanensis MD1149.</title>
        <authorList>
            <person name="Tkavc R."/>
            <person name="Matrosova V.Y."/>
            <person name="Grichenko O.E."/>
            <person name="Gostincar C."/>
            <person name="Volpe R.P."/>
            <person name="Klimenkova P."/>
            <person name="Gaidamakova E.K."/>
            <person name="Zhou C.E."/>
            <person name="Stewart B.J."/>
            <person name="Lyman M.G."/>
            <person name="Malfatti S.A."/>
            <person name="Rubinfeld B."/>
            <person name="Courtot M."/>
            <person name="Singh J."/>
            <person name="Dalgard C.L."/>
            <person name="Hamilton T."/>
            <person name="Frey K.G."/>
            <person name="Gunde-Cimerman N."/>
            <person name="Dugan L."/>
            <person name="Daly M.J."/>
        </authorList>
    </citation>
    <scope>NUCLEOTIDE SEQUENCE [LARGE SCALE GENOMIC DNA]</scope>
    <source>
        <strain evidence="3 4">MD1149</strain>
    </source>
</reference>
<feature type="compositionally biased region" description="Low complexity" evidence="1">
    <location>
        <begin position="294"/>
        <end position="312"/>
    </location>
</feature>
<keyword evidence="2" id="KW-0472">Membrane</keyword>
<feature type="transmembrane region" description="Helical" evidence="2">
    <location>
        <begin position="178"/>
        <end position="195"/>
    </location>
</feature>
<protein>
    <submittedName>
        <fullName evidence="3">Uncharacterized protein</fullName>
    </submittedName>
</protein>
<evidence type="ECO:0000256" key="2">
    <source>
        <dbReference type="SAM" id="Phobius"/>
    </source>
</evidence>
<dbReference type="STRING" id="741276.A0A2S5B7V5"/>
<accession>A0A2S5B7V5</accession>
<feature type="transmembrane region" description="Helical" evidence="2">
    <location>
        <begin position="389"/>
        <end position="409"/>
    </location>
</feature>
<evidence type="ECO:0000313" key="4">
    <source>
        <dbReference type="Proteomes" id="UP000237144"/>
    </source>
</evidence>
<dbReference type="Proteomes" id="UP000237144">
    <property type="component" value="Unassembled WGS sequence"/>
</dbReference>
<evidence type="ECO:0000313" key="3">
    <source>
        <dbReference type="EMBL" id="POY72858.1"/>
    </source>
</evidence>
<name>A0A2S5B7V5_9BASI</name>
<gene>
    <name evidence="3" type="ORF">BMF94_4113</name>
</gene>
<feature type="transmembrane region" description="Helical" evidence="2">
    <location>
        <begin position="346"/>
        <end position="369"/>
    </location>
</feature>
<feature type="transmembrane region" description="Helical" evidence="2">
    <location>
        <begin position="138"/>
        <end position="158"/>
    </location>
</feature>